<evidence type="ECO:0000313" key="8">
    <source>
        <dbReference type="Proteomes" id="UP000186609"/>
    </source>
</evidence>
<evidence type="ECO:0000256" key="6">
    <source>
        <dbReference type="SAM" id="Phobius"/>
    </source>
</evidence>
<dbReference type="GO" id="GO:0022857">
    <property type="term" value="F:transmembrane transporter activity"/>
    <property type="evidence" value="ECO:0007669"/>
    <property type="project" value="InterPro"/>
</dbReference>
<feature type="transmembrane region" description="Helical" evidence="6">
    <location>
        <begin position="218"/>
        <end position="241"/>
    </location>
</feature>
<feature type="transmembrane region" description="Helical" evidence="6">
    <location>
        <begin position="276"/>
        <end position="297"/>
    </location>
</feature>
<protein>
    <submittedName>
        <fullName evidence="7">ABC transporter permease</fullName>
    </submittedName>
</protein>
<dbReference type="PANTHER" id="PTHR32196">
    <property type="entry name" value="ABC TRANSPORTER PERMEASE PROTEIN YPHD-RELATED-RELATED"/>
    <property type="match status" value="1"/>
</dbReference>
<feature type="transmembrane region" description="Helical" evidence="6">
    <location>
        <begin position="130"/>
        <end position="151"/>
    </location>
</feature>
<feature type="transmembrane region" description="Helical" evidence="6">
    <location>
        <begin position="76"/>
        <end position="95"/>
    </location>
</feature>
<comment type="subcellular location">
    <subcellularLocation>
        <location evidence="1">Cell membrane</location>
        <topology evidence="1">Multi-pass membrane protein</topology>
    </subcellularLocation>
</comment>
<sequence length="325" mass="33718">MTRMSSLALRLRSSEHLPVAAGAACTLALLLFGSLYSSNFLSPDYLLLQLQIASFLGVVATGAMLVILLGGIDLSVPWVVTVGGMMSTAAAGWWGESGAVFAIPFGILCGAALGLLNGIGVAYLRVPSMIFTLGINAVAQGLIVLQTGGFAPQDRATPAMHLIATGRSWFGLPNALLVWAVVGAGTMFLLHRTTLGRSIYAIGNRERAAYLSGVNTRFVTLLCFVIAGACSAAAGVLLTGYSTKAYQAMGDAYQLPAIAAVVLGGTNILGGRGSHLGTVVGVVLITLLQSILSVMQISEMGRQVTYGVVIIGMLLIYGRGRRHSA</sequence>
<dbReference type="AlphaFoldDB" id="A0A1P8JWN7"/>
<feature type="transmembrane region" description="Helical" evidence="6">
    <location>
        <begin position="171"/>
        <end position="190"/>
    </location>
</feature>
<keyword evidence="5 6" id="KW-0472">Membrane</keyword>
<feature type="transmembrane region" description="Helical" evidence="6">
    <location>
        <begin position="101"/>
        <end position="123"/>
    </location>
</feature>
<dbReference type="KEGG" id="rhy:RD110_13805"/>
<dbReference type="Proteomes" id="UP000186609">
    <property type="component" value="Chromosome"/>
</dbReference>
<evidence type="ECO:0000256" key="1">
    <source>
        <dbReference type="ARBA" id="ARBA00004651"/>
    </source>
</evidence>
<evidence type="ECO:0000256" key="5">
    <source>
        <dbReference type="ARBA" id="ARBA00023136"/>
    </source>
</evidence>
<evidence type="ECO:0000256" key="2">
    <source>
        <dbReference type="ARBA" id="ARBA00022475"/>
    </source>
</evidence>
<organism evidence="7 8">
    <name type="scientific">Rhodoferax koreensis</name>
    <dbReference type="NCBI Taxonomy" id="1842727"/>
    <lineage>
        <taxon>Bacteria</taxon>
        <taxon>Pseudomonadati</taxon>
        <taxon>Pseudomonadota</taxon>
        <taxon>Betaproteobacteria</taxon>
        <taxon>Burkholderiales</taxon>
        <taxon>Comamonadaceae</taxon>
        <taxon>Rhodoferax</taxon>
    </lineage>
</organism>
<feature type="transmembrane region" description="Helical" evidence="6">
    <location>
        <begin position="303"/>
        <end position="320"/>
    </location>
</feature>
<evidence type="ECO:0000313" key="7">
    <source>
        <dbReference type="EMBL" id="APW38138.1"/>
    </source>
</evidence>
<keyword evidence="8" id="KW-1185">Reference proteome</keyword>
<keyword evidence="4 6" id="KW-1133">Transmembrane helix</keyword>
<accession>A0A1P8JWN7</accession>
<feature type="transmembrane region" description="Helical" evidence="6">
    <location>
        <begin position="47"/>
        <end position="69"/>
    </location>
</feature>
<keyword evidence="2" id="KW-1003">Cell membrane</keyword>
<dbReference type="Pfam" id="PF02653">
    <property type="entry name" value="BPD_transp_2"/>
    <property type="match status" value="1"/>
</dbReference>
<dbReference type="PANTHER" id="PTHR32196:SF72">
    <property type="entry name" value="RIBOSE IMPORT PERMEASE PROTEIN RBSC"/>
    <property type="match status" value="1"/>
</dbReference>
<evidence type="ECO:0000256" key="4">
    <source>
        <dbReference type="ARBA" id="ARBA00022989"/>
    </source>
</evidence>
<dbReference type="STRING" id="1842727.RD110_13805"/>
<dbReference type="InterPro" id="IPR001851">
    <property type="entry name" value="ABC_transp_permease"/>
</dbReference>
<feature type="transmembrane region" description="Helical" evidence="6">
    <location>
        <begin position="253"/>
        <end position="269"/>
    </location>
</feature>
<evidence type="ECO:0000256" key="3">
    <source>
        <dbReference type="ARBA" id="ARBA00022692"/>
    </source>
</evidence>
<dbReference type="OrthoDB" id="9799990at2"/>
<proteinExistence type="predicted"/>
<dbReference type="CDD" id="cd06579">
    <property type="entry name" value="TM_PBP1_transp_AraH_like"/>
    <property type="match status" value="1"/>
</dbReference>
<dbReference type="GO" id="GO:0005886">
    <property type="term" value="C:plasma membrane"/>
    <property type="evidence" value="ECO:0007669"/>
    <property type="project" value="UniProtKB-SubCell"/>
</dbReference>
<dbReference type="EMBL" id="CP019236">
    <property type="protein sequence ID" value="APW38138.1"/>
    <property type="molecule type" value="Genomic_DNA"/>
</dbReference>
<gene>
    <name evidence="7" type="ORF">RD110_13805</name>
</gene>
<name>A0A1P8JWN7_9BURK</name>
<keyword evidence="3 6" id="KW-0812">Transmembrane</keyword>
<reference evidence="7 8" key="1">
    <citation type="submission" date="2017-01" db="EMBL/GenBank/DDBJ databases">
        <authorList>
            <person name="Mah S.A."/>
            <person name="Swanson W.J."/>
            <person name="Moy G.W."/>
            <person name="Vacquier V.D."/>
        </authorList>
    </citation>
    <scope>NUCLEOTIDE SEQUENCE [LARGE SCALE GENOMIC DNA]</scope>
    <source>
        <strain evidence="7 8">DCY110</strain>
    </source>
</reference>